<reference evidence="1" key="1">
    <citation type="submission" date="2019-10" db="EMBL/GenBank/DDBJ databases">
        <authorList>
            <consortium name="DOE Joint Genome Institute"/>
            <person name="Kuo A."/>
            <person name="Miyauchi S."/>
            <person name="Kiss E."/>
            <person name="Drula E."/>
            <person name="Kohler A."/>
            <person name="Sanchez-Garcia M."/>
            <person name="Andreopoulos B."/>
            <person name="Barry K.W."/>
            <person name="Bonito G."/>
            <person name="Buee M."/>
            <person name="Carver A."/>
            <person name="Chen C."/>
            <person name="Cichocki N."/>
            <person name="Clum A."/>
            <person name="Culley D."/>
            <person name="Crous P.W."/>
            <person name="Fauchery L."/>
            <person name="Girlanda M."/>
            <person name="Hayes R."/>
            <person name="Keri Z."/>
            <person name="Labutti K."/>
            <person name="Lipzen A."/>
            <person name="Lombard V."/>
            <person name="Magnuson J."/>
            <person name="Maillard F."/>
            <person name="Morin E."/>
            <person name="Murat C."/>
            <person name="Nolan M."/>
            <person name="Ohm R."/>
            <person name="Pangilinan J."/>
            <person name="Pereira M."/>
            <person name="Perotto S."/>
            <person name="Peter M."/>
            <person name="Riley R."/>
            <person name="Sitrit Y."/>
            <person name="Stielow B."/>
            <person name="Szollosi G."/>
            <person name="Zifcakova L."/>
            <person name="Stursova M."/>
            <person name="Spatafora J.W."/>
            <person name="Tedersoo L."/>
            <person name="Vaario L.-M."/>
            <person name="Yamada A."/>
            <person name="Yan M."/>
            <person name="Wang P."/>
            <person name="Xu J."/>
            <person name="Bruns T."/>
            <person name="Baldrian P."/>
            <person name="Vilgalys R."/>
            <person name="Henrissat B."/>
            <person name="Grigoriev I.V."/>
            <person name="Hibbett D."/>
            <person name="Nagy L.G."/>
            <person name="Martin F.M."/>
        </authorList>
    </citation>
    <scope>NUCLEOTIDE SEQUENCE</scope>
    <source>
        <strain evidence="1">P2</strain>
    </source>
</reference>
<keyword evidence="1" id="KW-0808">Transferase</keyword>
<comment type="caution">
    <text evidence="1">The sequence shown here is derived from an EMBL/GenBank/DDBJ whole genome shotgun (WGS) entry which is preliminary data.</text>
</comment>
<accession>A0ACB6ZET6</accession>
<evidence type="ECO:0000313" key="2">
    <source>
        <dbReference type="Proteomes" id="UP000886501"/>
    </source>
</evidence>
<dbReference type="Proteomes" id="UP000886501">
    <property type="component" value="Unassembled WGS sequence"/>
</dbReference>
<dbReference type="EMBL" id="MU118022">
    <property type="protein sequence ID" value="KAF9647973.1"/>
    <property type="molecule type" value="Genomic_DNA"/>
</dbReference>
<sequence length="469" mass="52786">MPERTIPEPTFAAGRKMRSSKVIYPLDYNRQLQDFDNWDHMVFVRMFGRLTVYDFPTPPEGVLDLGCGTGLWCIEAAKQWPRSTFVGVDIKKLQPDLARSGHMDLASRIKWVHANFLNALPFASNIFDFVRIRYIGLAVPEDKWQDLLEEVHRVLKPGGLVEITEDDLTFPCGPAPYPSLTDSNLLATTSSSDSTTGSSQTSLTTPVSTQPRDHMNLLIPSASIGDLEALSPSSPTQCESKISPRDHRRICESWKDMLNHHFIAPPVSILPFYLSSIFAHVAPQPLLQLNLPPNSSLGGQPRPRGSPDSPIGFHVLNSADEGLRSQGSLSISYPLPESVMPLQLARQVHMIVACKDVIWERYQALYSKSSTVSDVTISKKERNIKSNTARDEFEFHWENWVNDMLDRMDIRNIVMAAFSVPPPPGNHTPEHKVWRKRCGEIEHADSDQLDDSVCRYIRTFLSWKASDPV</sequence>
<proteinExistence type="predicted"/>
<name>A0ACB6ZET6_THEGA</name>
<evidence type="ECO:0000313" key="1">
    <source>
        <dbReference type="EMBL" id="KAF9647973.1"/>
    </source>
</evidence>
<organism evidence="1 2">
    <name type="scientific">Thelephora ganbajun</name>
    <name type="common">Ganba fungus</name>
    <dbReference type="NCBI Taxonomy" id="370292"/>
    <lineage>
        <taxon>Eukaryota</taxon>
        <taxon>Fungi</taxon>
        <taxon>Dikarya</taxon>
        <taxon>Basidiomycota</taxon>
        <taxon>Agaricomycotina</taxon>
        <taxon>Agaricomycetes</taxon>
        <taxon>Thelephorales</taxon>
        <taxon>Thelephoraceae</taxon>
        <taxon>Thelephora</taxon>
    </lineage>
</organism>
<keyword evidence="1" id="KW-0489">Methyltransferase</keyword>
<protein>
    <submittedName>
        <fullName evidence="1">S-adenosyl-L-methionine-dependent methyltransferase</fullName>
    </submittedName>
</protein>
<reference evidence="1" key="2">
    <citation type="journal article" date="2020" name="Nat. Commun.">
        <title>Large-scale genome sequencing of mycorrhizal fungi provides insights into the early evolution of symbiotic traits.</title>
        <authorList>
            <person name="Miyauchi S."/>
            <person name="Kiss E."/>
            <person name="Kuo A."/>
            <person name="Drula E."/>
            <person name="Kohler A."/>
            <person name="Sanchez-Garcia M."/>
            <person name="Morin E."/>
            <person name="Andreopoulos B."/>
            <person name="Barry K.W."/>
            <person name="Bonito G."/>
            <person name="Buee M."/>
            <person name="Carver A."/>
            <person name="Chen C."/>
            <person name="Cichocki N."/>
            <person name="Clum A."/>
            <person name="Culley D."/>
            <person name="Crous P.W."/>
            <person name="Fauchery L."/>
            <person name="Girlanda M."/>
            <person name="Hayes R.D."/>
            <person name="Keri Z."/>
            <person name="LaButti K."/>
            <person name="Lipzen A."/>
            <person name="Lombard V."/>
            <person name="Magnuson J."/>
            <person name="Maillard F."/>
            <person name="Murat C."/>
            <person name="Nolan M."/>
            <person name="Ohm R.A."/>
            <person name="Pangilinan J."/>
            <person name="Pereira M.F."/>
            <person name="Perotto S."/>
            <person name="Peter M."/>
            <person name="Pfister S."/>
            <person name="Riley R."/>
            <person name="Sitrit Y."/>
            <person name="Stielow J.B."/>
            <person name="Szollosi G."/>
            <person name="Zifcakova L."/>
            <person name="Stursova M."/>
            <person name="Spatafora J.W."/>
            <person name="Tedersoo L."/>
            <person name="Vaario L.M."/>
            <person name="Yamada A."/>
            <person name="Yan M."/>
            <person name="Wang P."/>
            <person name="Xu J."/>
            <person name="Bruns T."/>
            <person name="Baldrian P."/>
            <person name="Vilgalys R."/>
            <person name="Dunand C."/>
            <person name="Henrissat B."/>
            <person name="Grigoriev I.V."/>
            <person name="Hibbett D."/>
            <person name="Nagy L.G."/>
            <person name="Martin F.M."/>
        </authorList>
    </citation>
    <scope>NUCLEOTIDE SEQUENCE</scope>
    <source>
        <strain evidence="1">P2</strain>
    </source>
</reference>
<keyword evidence="2" id="KW-1185">Reference proteome</keyword>
<gene>
    <name evidence="1" type="ORF">BDM02DRAFT_3097216</name>
</gene>